<dbReference type="AlphaFoldDB" id="A0AAN8RM70"/>
<evidence type="ECO:0000256" key="1">
    <source>
        <dbReference type="ARBA" id="ARBA00023242"/>
    </source>
</evidence>
<feature type="compositionally biased region" description="Basic and acidic residues" evidence="2">
    <location>
        <begin position="48"/>
        <end position="62"/>
    </location>
</feature>
<evidence type="ECO:0000256" key="2">
    <source>
        <dbReference type="SAM" id="MobiDB-lite"/>
    </source>
</evidence>
<feature type="compositionally biased region" description="Low complexity" evidence="2">
    <location>
        <begin position="68"/>
        <end position="80"/>
    </location>
</feature>
<dbReference type="CDD" id="cd00067">
    <property type="entry name" value="GAL4"/>
    <property type="match status" value="1"/>
</dbReference>
<reference evidence="3 4" key="1">
    <citation type="submission" date="2019-10" db="EMBL/GenBank/DDBJ databases">
        <authorList>
            <person name="Palmer J.M."/>
        </authorList>
    </citation>
    <scope>NUCLEOTIDE SEQUENCE [LARGE SCALE GENOMIC DNA]</scope>
    <source>
        <strain evidence="3 4">TWF506</strain>
    </source>
</reference>
<keyword evidence="4" id="KW-1185">Reference proteome</keyword>
<sequence>MAEVALAPSSQLVTHRSNPTKYLTITLPLRRSIYSPPSSATFPTDSHWSSKEYSRTDSDLLQKPRYLGSSYTTYSPSGTSVVDRFGREDQDRGRQNNVSPSMLLSSPSSSFISVTRGLPPIIPPMDAPMQGYDQRPSSPRTVPSGYADASMEMGGPSDLAPRKRSKVSRACDECRRKKVVWLW</sequence>
<evidence type="ECO:0000313" key="4">
    <source>
        <dbReference type="Proteomes" id="UP001307849"/>
    </source>
</evidence>
<organism evidence="3 4">
    <name type="scientific">Arthrobotrys conoides</name>
    <dbReference type="NCBI Taxonomy" id="74498"/>
    <lineage>
        <taxon>Eukaryota</taxon>
        <taxon>Fungi</taxon>
        <taxon>Dikarya</taxon>
        <taxon>Ascomycota</taxon>
        <taxon>Pezizomycotina</taxon>
        <taxon>Orbiliomycetes</taxon>
        <taxon>Orbiliales</taxon>
        <taxon>Orbiliaceae</taxon>
        <taxon>Arthrobotrys</taxon>
    </lineage>
</organism>
<feature type="compositionally biased region" description="Polar residues" evidence="2">
    <location>
        <begin position="36"/>
        <end position="47"/>
    </location>
</feature>
<evidence type="ECO:0000313" key="3">
    <source>
        <dbReference type="EMBL" id="KAK6513104.1"/>
    </source>
</evidence>
<dbReference type="EMBL" id="JAVHJM010000006">
    <property type="protein sequence ID" value="KAK6513104.1"/>
    <property type="molecule type" value="Genomic_DNA"/>
</dbReference>
<dbReference type="Proteomes" id="UP001307849">
    <property type="component" value="Unassembled WGS sequence"/>
</dbReference>
<keyword evidence="1" id="KW-0539">Nucleus</keyword>
<feature type="region of interest" description="Disordered" evidence="2">
    <location>
        <begin position="132"/>
        <end position="166"/>
    </location>
</feature>
<name>A0AAN8RM70_9PEZI</name>
<accession>A0AAN8RM70</accession>
<gene>
    <name evidence="3" type="primary">RGT1_2</name>
    <name evidence="3" type="ORF">TWF506_009270</name>
</gene>
<proteinExistence type="predicted"/>
<comment type="caution">
    <text evidence="3">The sequence shown here is derived from an EMBL/GenBank/DDBJ whole genome shotgun (WGS) entry which is preliminary data.</text>
</comment>
<feature type="compositionally biased region" description="Basic and acidic residues" evidence="2">
    <location>
        <begin position="84"/>
        <end position="94"/>
    </location>
</feature>
<dbReference type="InterPro" id="IPR001138">
    <property type="entry name" value="Zn2Cys6_DnaBD"/>
</dbReference>
<dbReference type="GO" id="GO:0008270">
    <property type="term" value="F:zinc ion binding"/>
    <property type="evidence" value="ECO:0007669"/>
    <property type="project" value="InterPro"/>
</dbReference>
<feature type="region of interest" description="Disordered" evidence="2">
    <location>
        <begin position="36"/>
        <end position="104"/>
    </location>
</feature>
<protein>
    <submittedName>
        <fullName evidence="3">Glucose-responsive transcription factor</fullName>
    </submittedName>
</protein>
<dbReference type="GO" id="GO:0000981">
    <property type="term" value="F:DNA-binding transcription factor activity, RNA polymerase II-specific"/>
    <property type="evidence" value="ECO:0007669"/>
    <property type="project" value="InterPro"/>
</dbReference>